<feature type="region of interest" description="Disordered" evidence="1">
    <location>
        <begin position="65"/>
        <end position="110"/>
    </location>
</feature>
<evidence type="ECO:0000313" key="2">
    <source>
        <dbReference type="EMBL" id="KAA8525782.1"/>
    </source>
</evidence>
<accession>A0A5J5A7D8</accession>
<keyword evidence="3" id="KW-1185">Reference proteome</keyword>
<feature type="region of interest" description="Disordered" evidence="1">
    <location>
        <begin position="1"/>
        <end position="30"/>
    </location>
</feature>
<feature type="compositionally biased region" description="Low complexity" evidence="1">
    <location>
        <begin position="20"/>
        <end position="30"/>
    </location>
</feature>
<evidence type="ECO:0000256" key="1">
    <source>
        <dbReference type="SAM" id="MobiDB-lite"/>
    </source>
</evidence>
<proteinExistence type="predicted"/>
<organism evidence="2 3">
    <name type="scientific">Nyssa sinensis</name>
    <dbReference type="NCBI Taxonomy" id="561372"/>
    <lineage>
        <taxon>Eukaryota</taxon>
        <taxon>Viridiplantae</taxon>
        <taxon>Streptophyta</taxon>
        <taxon>Embryophyta</taxon>
        <taxon>Tracheophyta</taxon>
        <taxon>Spermatophyta</taxon>
        <taxon>Magnoliopsida</taxon>
        <taxon>eudicotyledons</taxon>
        <taxon>Gunneridae</taxon>
        <taxon>Pentapetalae</taxon>
        <taxon>asterids</taxon>
        <taxon>Cornales</taxon>
        <taxon>Nyssaceae</taxon>
        <taxon>Nyssa</taxon>
    </lineage>
</organism>
<feature type="compositionally biased region" description="Low complexity" evidence="1">
    <location>
        <begin position="161"/>
        <end position="171"/>
    </location>
</feature>
<evidence type="ECO:0000313" key="3">
    <source>
        <dbReference type="Proteomes" id="UP000325577"/>
    </source>
</evidence>
<feature type="region of interest" description="Disordered" evidence="1">
    <location>
        <begin position="161"/>
        <end position="188"/>
    </location>
</feature>
<dbReference type="Proteomes" id="UP000325577">
    <property type="component" value="Linkage Group LG3"/>
</dbReference>
<protein>
    <submittedName>
        <fullName evidence="2">Uncharacterized protein</fullName>
    </submittedName>
</protein>
<name>A0A5J5A7D8_9ASTE</name>
<dbReference type="EMBL" id="CM018046">
    <property type="protein sequence ID" value="KAA8525782.1"/>
    <property type="molecule type" value="Genomic_DNA"/>
</dbReference>
<reference evidence="2 3" key="1">
    <citation type="submission" date="2019-09" db="EMBL/GenBank/DDBJ databases">
        <title>A chromosome-level genome assembly of the Chinese tupelo Nyssa sinensis.</title>
        <authorList>
            <person name="Yang X."/>
            <person name="Kang M."/>
            <person name="Yang Y."/>
            <person name="Xiong H."/>
            <person name="Wang M."/>
            <person name="Zhang Z."/>
            <person name="Wang Z."/>
            <person name="Wu H."/>
            <person name="Ma T."/>
            <person name="Liu J."/>
            <person name="Xi Z."/>
        </authorList>
    </citation>
    <scope>NUCLEOTIDE SEQUENCE [LARGE SCALE GENOMIC DNA]</scope>
    <source>
        <strain evidence="2">J267</strain>
        <tissue evidence="2">Leaf</tissue>
    </source>
</reference>
<sequence length="188" mass="20250">MASLQPLSTEIFDPHNINATPPSLSTQTSSPSGYIQAVAWPDSQVLQGSPTICVIEQGRKWKNEIRSNPPKHRRTSPSHGKAAMPTTCSKNTSMPPPTQVRIPPKDSKGKWRVVSHKGKTVQDESSLCLDPMLASPFAAPQVGLEIIATIGTMETNEVINSFSSHSPNSSNRLTGFTSIGPVLKDPDP</sequence>
<dbReference type="AlphaFoldDB" id="A0A5J5A7D8"/>
<gene>
    <name evidence="2" type="ORF">F0562_007637</name>
</gene>